<dbReference type="InterPro" id="IPR013901">
    <property type="entry name" value="Anthrone_oxy"/>
</dbReference>
<name>A0ABV8QAP2_9MICO</name>
<feature type="transmembrane region" description="Helical" evidence="1">
    <location>
        <begin position="53"/>
        <end position="71"/>
    </location>
</feature>
<accession>A0ABV8QAP2</accession>
<dbReference type="Proteomes" id="UP001595900">
    <property type="component" value="Unassembled WGS sequence"/>
</dbReference>
<evidence type="ECO:0000256" key="1">
    <source>
        <dbReference type="SAM" id="Phobius"/>
    </source>
</evidence>
<sequence>MTLLWLDVVQIVLVGLLAGEEFIVRYGVQPALDALPDSAHVAARIALVKRLKVVVPSLMLPAVAASVAVVVTEGTLGLWWRISGLAALAVFLCFSFLGTVPINIGVNDWDPTDPPADWRHVAHRWETIDTYRSSAAILAFVLFAVAVSLRAR</sequence>
<feature type="transmembrane region" description="Helical" evidence="1">
    <location>
        <begin position="78"/>
        <end position="104"/>
    </location>
</feature>
<evidence type="ECO:0000313" key="2">
    <source>
        <dbReference type="EMBL" id="MFC4244521.1"/>
    </source>
</evidence>
<reference evidence="3" key="1">
    <citation type="journal article" date="2019" name="Int. J. Syst. Evol. Microbiol.">
        <title>The Global Catalogue of Microorganisms (GCM) 10K type strain sequencing project: providing services to taxonomists for standard genome sequencing and annotation.</title>
        <authorList>
            <consortium name="The Broad Institute Genomics Platform"/>
            <consortium name="The Broad Institute Genome Sequencing Center for Infectious Disease"/>
            <person name="Wu L."/>
            <person name="Ma J."/>
        </authorList>
    </citation>
    <scope>NUCLEOTIDE SEQUENCE [LARGE SCALE GENOMIC DNA]</scope>
    <source>
        <strain evidence="3">CGMCC 1.10363</strain>
    </source>
</reference>
<comment type="caution">
    <text evidence="2">The sequence shown here is derived from an EMBL/GenBank/DDBJ whole genome shotgun (WGS) entry which is preliminary data.</text>
</comment>
<organism evidence="2 3">
    <name type="scientific">Gryllotalpicola reticulitermitis</name>
    <dbReference type="NCBI Taxonomy" id="1184153"/>
    <lineage>
        <taxon>Bacteria</taxon>
        <taxon>Bacillati</taxon>
        <taxon>Actinomycetota</taxon>
        <taxon>Actinomycetes</taxon>
        <taxon>Micrococcales</taxon>
        <taxon>Microbacteriaceae</taxon>
        <taxon>Gryllotalpicola</taxon>
    </lineage>
</organism>
<dbReference type="EMBL" id="JBHSCN010000006">
    <property type="protein sequence ID" value="MFC4244521.1"/>
    <property type="molecule type" value="Genomic_DNA"/>
</dbReference>
<dbReference type="Pfam" id="PF08592">
    <property type="entry name" value="Anthrone_oxy"/>
    <property type="match status" value="1"/>
</dbReference>
<protein>
    <submittedName>
        <fullName evidence="2">Anthrone oxygenase family protein</fullName>
    </submittedName>
</protein>
<keyword evidence="3" id="KW-1185">Reference proteome</keyword>
<keyword evidence="1" id="KW-1133">Transmembrane helix</keyword>
<gene>
    <name evidence="2" type="ORF">ACFOYW_14180</name>
</gene>
<evidence type="ECO:0000313" key="3">
    <source>
        <dbReference type="Proteomes" id="UP001595900"/>
    </source>
</evidence>
<feature type="transmembrane region" description="Helical" evidence="1">
    <location>
        <begin position="131"/>
        <end position="149"/>
    </location>
</feature>
<keyword evidence="1" id="KW-0812">Transmembrane</keyword>
<proteinExistence type="predicted"/>
<dbReference type="RefSeq" id="WP_390230186.1">
    <property type="nucleotide sequence ID" value="NZ_JBHSCN010000006.1"/>
</dbReference>
<keyword evidence="1" id="KW-0472">Membrane</keyword>